<protein>
    <recommendedName>
        <fullName evidence="3">Transglycosylase SLT domain-containing protein</fullName>
    </recommendedName>
</protein>
<comment type="caution">
    <text evidence="1">The sequence shown here is derived from an EMBL/GenBank/DDBJ whole genome shotgun (WGS) entry which is preliminary data.</text>
</comment>
<dbReference type="EMBL" id="QTJU01000001">
    <property type="protein sequence ID" value="RFM30016.1"/>
    <property type="molecule type" value="Genomic_DNA"/>
</dbReference>
<proteinExistence type="predicted"/>
<dbReference type="OrthoDB" id="674161at2"/>
<dbReference type="AlphaFoldDB" id="A0A3E1NQ10"/>
<sequence length="206" mass="23150">MEYTLSKQQAQKAAAWLKNNFEEVIKAGIAGTPWTVDLVCAIACQETAYKWLLWIDKYPADVVLQRCVFDASGDLPGTGRSAFPKNRADFEDKYGKDLAAMLVNEGNKQRAMPQVDAPGGYKPAGFLYKGYGIFQNDLQNIVTDRAFFQEKKWYNMTDCLAHLVQELNGKARKQSTLEKIVQAYNGSGPRAEAYAANVMQFREWVA</sequence>
<evidence type="ECO:0000313" key="2">
    <source>
        <dbReference type="Proteomes" id="UP000261284"/>
    </source>
</evidence>
<evidence type="ECO:0008006" key="3">
    <source>
        <dbReference type="Google" id="ProtNLM"/>
    </source>
</evidence>
<gene>
    <name evidence="1" type="ORF">DXN05_03325</name>
</gene>
<accession>A0A3E1NQ10</accession>
<organism evidence="1 2">
    <name type="scientific">Deminuibacter soli</name>
    <dbReference type="NCBI Taxonomy" id="2291815"/>
    <lineage>
        <taxon>Bacteria</taxon>
        <taxon>Pseudomonadati</taxon>
        <taxon>Bacteroidota</taxon>
        <taxon>Chitinophagia</taxon>
        <taxon>Chitinophagales</taxon>
        <taxon>Chitinophagaceae</taxon>
        <taxon>Deminuibacter</taxon>
    </lineage>
</organism>
<keyword evidence="2" id="KW-1185">Reference proteome</keyword>
<dbReference type="Proteomes" id="UP000261284">
    <property type="component" value="Unassembled WGS sequence"/>
</dbReference>
<dbReference type="RefSeq" id="WP_116845772.1">
    <property type="nucleotide sequence ID" value="NZ_QTJU01000001.1"/>
</dbReference>
<reference evidence="1 2" key="1">
    <citation type="submission" date="2018-08" db="EMBL/GenBank/DDBJ databases">
        <title>Chitinophagaceae sp. K23C18032701, a novel bacterium isolated from forest soil.</title>
        <authorList>
            <person name="Wang C."/>
        </authorList>
    </citation>
    <scope>NUCLEOTIDE SEQUENCE [LARGE SCALE GENOMIC DNA]</scope>
    <source>
        <strain evidence="1 2">K23C18032701</strain>
    </source>
</reference>
<name>A0A3E1NQ10_9BACT</name>
<evidence type="ECO:0000313" key="1">
    <source>
        <dbReference type="EMBL" id="RFM30016.1"/>
    </source>
</evidence>